<keyword evidence="3" id="KW-1185">Reference proteome</keyword>
<feature type="compositionally biased region" description="Polar residues" evidence="1">
    <location>
        <begin position="59"/>
        <end position="76"/>
    </location>
</feature>
<evidence type="ECO:0000313" key="2">
    <source>
        <dbReference type="EMBL" id="KAF2859566.1"/>
    </source>
</evidence>
<evidence type="ECO:0000313" key="3">
    <source>
        <dbReference type="Proteomes" id="UP000799421"/>
    </source>
</evidence>
<dbReference type="AlphaFoldDB" id="A0A6A7BW26"/>
<feature type="region of interest" description="Disordered" evidence="1">
    <location>
        <begin position="159"/>
        <end position="209"/>
    </location>
</feature>
<feature type="compositionally biased region" description="Polar residues" evidence="1">
    <location>
        <begin position="24"/>
        <end position="40"/>
    </location>
</feature>
<feature type="region of interest" description="Disordered" evidence="1">
    <location>
        <begin position="1"/>
        <end position="83"/>
    </location>
</feature>
<dbReference type="OrthoDB" id="5389296at2759"/>
<protein>
    <submittedName>
        <fullName evidence="2">Uncharacterized protein</fullName>
    </submittedName>
</protein>
<evidence type="ECO:0000256" key="1">
    <source>
        <dbReference type="SAM" id="MobiDB-lite"/>
    </source>
</evidence>
<name>A0A6A7BW26_9PEZI</name>
<dbReference type="EMBL" id="MU005991">
    <property type="protein sequence ID" value="KAF2859566.1"/>
    <property type="molecule type" value="Genomic_DNA"/>
</dbReference>
<organism evidence="2 3">
    <name type="scientific">Piedraia hortae CBS 480.64</name>
    <dbReference type="NCBI Taxonomy" id="1314780"/>
    <lineage>
        <taxon>Eukaryota</taxon>
        <taxon>Fungi</taxon>
        <taxon>Dikarya</taxon>
        <taxon>Ascomycota</taxon>
        <taxon>Pezizomycotina</taxon>
        <taxon>Dothideomycetes</taxon>
        <taxon>Dothideomycetidae</taxon>
        <taxon>Capnodiales</taxon>
        <taxon>Piedraiaceae</taxon>
        <taxon>Piedraia</taxon>
    </lineage>
</organism>
<gene>
    <name evidence="2" type="ORF">K470DRAFT_277621</name>
</gene>
<accession>A0A6A7BW26</accession>
<proteinExistence type="predicted"/>
<sequence length="322" mass="36157">MTPHRFLTSHPKHDTSPPAPKFQKPSNKRSASPPSTQNARLFQKRAVEETVPQPPPFLRSTQPKRLSEQFTSTPRFASNKEEKREVVNAFRTSTQAEGVDEDAEMLLTTTPLHTTLPFSPKRPRLAFEDDISPIHRSVSPTQETVSDELISPKPYPPQTPIPFHLQPSQSSRALFKHTESTHPEPSSRVLFKPPSHPPPPPITDAFSPRKRGRLVPGGMAATVQTFILDAPYHSHEEVVFKVRQVERGPPHFIRTMDGRGVLLVAGRVEIGDWVELKPPTWDVEVNGEGWIVGVEYTIQGGKMTIVDGYRIPEGREIHNGER</sequence>
<reference evidence="2" key="1">
    <citation type="journal article" date="2020" name="Stud. Mycol.">
        <title>101 Dothideomycetes genomes: a test case for predicting lifestyles and emergence of pathogens.</title>
        <authorList>
            <person name="Haridas S."/>
            <person name="Albert R."/>
            <person name="Binder M."/>
            <person name="Bloem J."/>
            <person name="Labutti K."/>
            <person name="Salamov A."/>
            <person name="Andreopoulos B."/>
            <person name="Baker S."/>
            <person name="Barry K."/>
            <person name="Bills G."/>
            <person name="Bluhm B."/>
            <person name="Cannon C."/>
            <person name="Castanera R."/>
            <person name="Culley D."/>
            <person name="Daum C."/>
            <person name="Ezra D."/>
            <person name="Gonzalez J."/>
            <person name="Henrissat B."/>
            <person name="Kuo A."/>
            <person name="Liang C."/>
            <person name="Lipzen A."/>
            <person name="Lutzoni F."/>
            <person name="Magnuson J."/>
            <person name="Mondo S."/>
            <person name="Nolan M."/>
            <person name="Ohm R."/>
            <person name="Pangilinan J."/>
            <person name="Park H.-J."/>
            <person name="Ramirez L."/>
            <person name="Alfaro M."/>
            <person name="Sun H."/>
            <person name="Tritt A."/>
            <person name="Yoshinaga Y."/>
            <person name="Zwiers L.-H."/>
            <person name="Turgeon B."/>
            <person name="Goodwin S."/>
            <person name="Spatafora J."/>
            <person name="Crous P."/>
            <person name="Grigoriev I."/>
        </authorList>
    </citation>
    <scope>NUCLEOTIDE SEQUENCE</scope>
    <source>
        <strain evidence="2">CBS 480.64</strain>
    </source>
</reference>
<dbReference type="Proteomes" id="UP000799421">
    <property type="component" value="Unassembled WGS sequence"/>
</dbReference>